<reference evidence="1" key="1">
    <citation type="submission" date="2023-05" db="EMBL/GenBank/DDBJ databases">
        <title>Mariniplasma microaerophilum sp. nov., a novel anaerobic mollicute isolated from terrestrial mud volcano, Taman Peninsula, Russia.</title>
        <authorList>
            <person name="Khomyakova M.A."/>
            <person name="Merkel A.Y."/>
            <person name="Slobodkin A.I."/>
        </authorList>
    </citation>
    <scope>NUCLEOTIDE SEQUENCE</scope>
    <source>
        <strain evidence="1">M4Ah</strain>
    </source>
</reference>
<evidence type="ECO:0008006" key="3">
    <source>
        <dbReference type="Google" id="ProtNLM"/>
    </source>
</evidence>
<gene>
    <name evidence="1" type="ORF">QJ521_08220</name>
</gene>
<protein>
    <recommendedName>
        <fullName evidence="3">Transcriptional regulator</fullName>
    </recommendedName>
</protein>
<evidence type="ECO:0000313" key="2">
    <source>
        <dbReference type="Proteomes" id="UP001431532"/>
    </source>
</evidence>
<keyword evidence="2" id="KW-1185">Reference proteome</keyword>
<proteinExistence type="predicted"/>
<name>A0AAW6U9I3_9MOLU</name>
<dbReference type="AlphaFoldDB" id="A0AAW6U9I3"/>
<comment type="caution">
    <text evidence="1">The sequence shown here is derived from an EMBL/GenBank/DDBJ whole genome shotgun (WGS) entry which is preliminary data.</text>
</comment>
<dbReference type="Proteomes" id="UP001431532">
    <property type="component" value="Unassembled WGS sequence"/>
</dbReference>
<dbReference type="RefSeq" id="WP_282839983.1">
    <property type="nucleotide sequence ID" value="NZ_JASCXW010000033.1"/>
</dbReference>
<evidence type="ECO:0000313" key="1">
    <source>
        <dbReference type="EMBL" id="MDI6453550.1"/>
    </source>
</evidence>
<sequence length="247" mass="28532">MKGYQVLAHKVVFNYNDAFEIFKNKATTYGALNRLEKQNLIKKVRNNLYVTINPSTGYAFATKYQIGSSVNKDTFISHISALEYYGYQNQVSYVCYVSSSSRFNTFEYEGIIYKHVSIKSHKGIISPSYTELIKITDVEKTVVDSIQTIGSIISLEELIYSLEIIPKLNEKKIIEYLEDYNIQALYQKTGYLLTLFNETLMLSEFFFESIKKRIHKGVVYISDDAKQDGIFIKTYQVVVPKWLAERG</sequence>
<accession>A0AAW6U9I3</accession>
<dbReference type="EMBL" id="JASCXW010000033">
    <property type="protein sequence ID" value="MDI6453550.1"/>
    <property type="molecule type" value="Genomic_DNA"/>
</dbReference>
<organism evidence="1 2">
    <name type="scientific">Peloplasma aerotolerans</name>
    <dbReference type="NCBI Taxonomy" id="3044389"/>
    <lineage>
        <taxon>Bacteria</taxon>
        <taxon>Bacillati</taxon>
        <taxon>Mycoplasmatota</taxon>
        <taxon>Mollicutes</taxon>
        <taxon>Acholeplasmatales</taxon>
        <taxon>Acholeplasmataceae</taxon>
        <taxon>Peloplasma</taxon>
    </lineage>
</organism>